<organism evidence="3">
    <name type="scientific">Prevotella sp. GTC17260</name>
    <dbReference type="NCBI Taxonomy" id="3236796"/>
    <lineage>
        <taxon>Bacteria</taxon>
        <taxon>Pseudomonadati</taxon>
        <taxon>Bacteroidota</taxon>
        <taxon>Bacteroidia</taxon>
        <taxon>Bacteroidales</taxon>
        <taxon>Prevotellaceae</taxon>
        <taxon>Prevotella</taxon>
    </lineage>
</organism>
<dbReference type="InterPro" id="IPR029140">
    <property type="entry name" value="Mfa1_C"/>
</dbReference>
<evidence type="ECO:0000313" key="3">
    <source>
        <dbReference type="EMBL" id="BFO78873.1"/>
    </source>
</evidence>
<dbReference type="AlphaFoldDB" id="A0AB33JA54"/>
<reference evidence="3" key="1">
    <citation type="submission" date="2024-07" db="EMBL/GenBank/DDBJ databases">
        <title>Complete genome sequence of Prevotella sp. YM-2024 GTC17260.</title>
        <authorList>
            <person name="Hayashi M."/>
            <person name="Muto Y."/>
            <person name="Tanaka K."/>
            <person name="Niwa H."/>
        </authorList>
    </citation>
    <scope>NUCLEOTIDE SEQUENCE</scope>
    <source>
        <strain evidence="3">GTC17260</strain>
    </source>
</reference>
<sequence>MAASLLLFSCSSTNEGPEDGVEGAPLWLAISVDLPRFTQSRAGVADKDNDQSYEGSANDQKVTSARVVLYDNNNMALYSFDITSTDIAAGSFTNAPFTIKARALKKANYSVLVLVNPNDKVKAVTNKGNVKSQFEAAAGVTVNDLASTNGVFMTNARGYISTADANWKETQAEAEATNVPVKVQVERAVGKVFISPANGGNVEVEGGATVATATMSDFALDVTNQKTFWMRKPGLSLTGNGTSTAEAPTATETPTTPHYYQYAEDPNMGITTTTEFNNAAEYPQTFSTGGWDDEKGIYVVENTMNANAQKRNNTTRVLVRLRYLPASLAFDATDNNSWADYRGKLMTLKELKQKIADAANQTDEQLKMPVGFKADMAQLSTEEKTFSKSFVSHNLKYYHQGLNIYSTYIRHFDDTKQPKLMAYGRYGVVRNHIYKISVTKVMGPGSPVPPTPDDNPDDNTTTYIAVNTVVAPWNTRALSPIILN</sequence>
<evidence type="ECO:0000256" key="1">
    <source>
        <dbReference type="SAM" id="MobiDB-lite"/>
    </source>
</evidence>
<dbReference type="Gene3D" id="2.60.40.2580">
    <property type="match status" value="1"/>
</dbReference>
<dbReference type="Gene3D" id="2.60.40.3690">
    <property type="match status" value="1"/>
</dbReference>
<name>A0AB33JA54_9BACT</name>
<feature type="region of interest" description="Disordered" evidence="1">
    <location>
        <begin position="239"/>
        <end position="258"/>
    </location>
</feature>
<feature type="domain" description="Minor fimbrium subunit Mfa1 C-terminal" evidence="2">
    <location>
        <begin position="397"/>
        <end position="475"/>
    </location>
</feature>
<dbReference type="Pfam" id="PF15495">
    <property type="entry name" value="Fimbrillin_C"/>
    <property type="match status" value="1"/>
</dbReference>
<dbReference type="NCBIfam" id="NF038041">
    <property type="entry name" value="fim_Mfa1_fam"/>
    <property type="match status" value="1"/>
</dbReference>
<dbReference type="EMBL" id="AP035788">
    <property type="protein sequence ID" value="BFO78873.1"/>
    <property type="molecule type" value="Genomic_DNA"/>
</dbReference>
<proteinExistence type="predicted"/>
<protein>
    <submittedName>
        <fullName evidence="3">Mfa1 family fimbria major subunit</fullName>
    </submittedName>
</protein>
<dbReference type="InterPro" id="IPR047786">
    <property type="entry name" value="Mfa1_fim"/>
</dbReference>
<dbReference type="GO" id="GO:0009418">
    <property type="term" value="C:pilus shaft"/>
    <property type="evidence" value="ECO:0007669"/>
    <property type="project" value="InterPro"/>
</dbReference>
<feature type="compositionally biased region" description="Low complexity" evidence="1">
    <location>
        <begin position="244"/>
        <end position="257"/>
    </location>
</feature>
<evidence type="ECO:0000259" key="2">
    <source>
        <dbReference type="Pfam" id="PF15495"/>
    </source>
</evidence>
<accession>A0AB33JA54</accession>
<gene>
    <name evidence="3" type="ORF">GTC17260_15080</name>
</gene>